<sequence length="77" mass="8653">MFSLTRLVALLVILTALAAAQFDDGAIEYAMPYVKKARPQGPMRFGKRRFGPSGPMRFGKRSAMVPFDYFYDGEAEQ</sequence>
<dbReference type="Proteomes" id="UP000005239">
    <property type="component" value="Unassembled WGS sequence"/>
</dbReference>
<gene>
    <name evidence="1" type="primary">WBGene00275237</name>
</gene>
<evidence type="ECO:0000313" key="1">
    <source>
        <dbReference type="EnsemblMetazoa" id="PPA36868.1"/>
    </source>
</evidence>
<evidence type="ECO:0000313" key="2">
    <source>
        <dbReference type="Proteomes" id="UP000005239"/>
    </source>
</evidence>
<name>A0A2A6BPT0_PRIPA</name>
<accession>A0A2A6BPT0</accession>
<protein>
    <submittedName>
        <fullName evidence="1">Flp-15</fullName>
    </submittedName>
</protein>
<accession>A0A8R1UTS3</accession>
<reference evidence="2" key="1">
    <citation type="journal article" date="2008" name="Nat. Genet.">
        <title>The Pristionchus pacificus genome provides a unique perspective on nematode lifestyle and parasitism.</title>
        <authorList>
            <person name="Dieterich C."/>
            <person name="Clifton S.W."/>
            <person name="Schuster L.N."/>
            <person name="Chinwalla A."/>
            <person name="Delehaunty K."/>
            <person name="Dinkelacker I."/>
            <person name="Fulton L."/>
            <person name="Fulton R."/>
            <person name="Godfrey J."/>
            <person name="Minx P."/>
            <person name="Mitreva M."/>
            <person name="Roeseler W."/>
            <person name="Tian H."/>
            <person name="Witte H."/>
            <person name="Yang S.P."/>
            <person name="Wilson R.K."/>
            <person name="Sommer R.J."/>
        </authorList>
    </citation>
    <scope>NUCLEOTIDE SEQUENCE [LARGE SCALE GENOMIC DNA]</scope>
    <source>
        <strain evidence="2">PS312</strain>
    </source>
</reference>
<dbReference type="EnsemblMetazoa" id="PPA36868.1">
    <property type="protein sequence ID" value="PPA36868.1"/>
    <property type="gene ID" value="WBGene00275237"/>
</dbReference>
<organism evidence="1 2">
    <name type="scientific">Pristionchus pacificus</name>
    <name type="common">Parasitic nematode worm</name>
    <dbReference type="NCBI Taxonomy" id="54126"/>
    <lineage>
        <taxon>Eukaryota</taxon>
        <taxon>Metazoa</taxon>
        <taxon>Ecdysozoa</taxon>
        <taxon>Nematoda</taxon>
        <taxon>Chromadorea</taxon>
        <taxon>Rhabditida</taxon>
        <taxon>Rhabditina</taxon>
        <taxon>Diplogasteromorpha</taxon>
        <taxon>Diplogasteroidea</taxon>
        <taxon>Neodiplogasteridae</taxon>
        <taxon>Pristionchus</taxon>
    </lineage>
</organism>
<keyword evidence="2" id="KW-1185">Reference proteome</keyword>
<dbReference type="OrthoDB" id="5831242at2759"/>
<reference evidence="1" key="2">
    <citation type="submission" date="2022-06" db="UniProtKB">
        <authorList>
            <consortium name="EnsemblMetazoa"/>
        </authorList>
    </citation>
    <scope>IDENTIFICATION</scope>
    <source>
        <strain evidence="1">PS312</strain>
    </source>
</reference>
<proteinExistence type="predicted"/>
<dbReference type="AlphaFoldDB" id="A0A2A6BPT0"/>